<dbReference type="HAMAP" id="MF_00560">
    <property type="entry name" value="Tran_acon_Me_trans"/>
    <property type="match status" value="1"/>
</dbReference>
<dbReference type="NCBIfam" id="NF010703">
    <property type="entry name" value="PRK14103.1"/>
    <property type="match status" value="1"/>
</dbReference>
<comment type="similarity">
    <text evidence="5">Belongs to the methyltransferase superfamily. Tam family.</text>
</comment>
<dbReference type="EC" id="2.1.1.144" evidence="5"/>
<evidence type="ECO:0000256" key="5">
    <source>
        <dbReference type="HAMAP-Rule" id="MF_00560"/>
    </source>
</evidence>
<dbReference type="Gene3D" id="3.40.50.150">
    <property type="entry name" value="Vaccinia Virus protein VP39"/>
    <property type="match status" value="1"/>
</dbReference>
<organism evidence="7 8">
    <name type="scientific">Ornithinimicrobium cryptoxanthini</name>
    <dbReference type="NCBI Taxonomy" id="2934161"/>
    <lineage>
        <taxon>Bacteria</taxon>
        <taxon>Bacillati</taxon>
        <taxon>Actinomycetota</taxon>
        <taxon>Actinomycetes</taxon>
        <taxon>Micrococcales</taxon>
        <taxon>Ornithinimicrobiaceae</taxon>
        <taxon>Ornithinimicrobium</taxon>
    </lineage>
</organism>
<comment type="catalytic activity">
    <reaction evidence="5">
        <text>trans-aconitate + S-adenosyl-L-methionine = (E)-3-(methoxycarbonyl)pent-2-enedioate + S-adenosyl-L-homocysteine</text>
        <dbReference type="Rhea" id="RHEA:14969"/>
        <dbReference type="ChEBI" id="CHEBI:15708"/>
        <dbReference type="ChEBI" id="CHEBI:57470"/>
        <dbReference type="ChEBI" id="CHEBI:57856"/>
        <dbReference type="ChEBI" id="CHEBI:59789"/>
        <dbReference type="EC" id="2.1.1.144"/>
    </reaction>
</comment>
<keyword evidence="3 5" id="KW-0808">Transferase</keyword>
<feature type="domain" description="Methyltransferase" evidence="6">
    <location>
        <begin position="36"/>
        <end position="127"/>
    </location>
</feature>
<protein>
    <recommendedName>
        <fullName evidence="5">Trans-aconitate 2-methyltransferase</fullName>
        <ecNumber evidence="5">2.1.1.144</ecNumber>
    </recommendedName>
</protein>
<dbReference type="InterPro" id="IPR041698">
    <property type="entry name" value="Methyltransf_25"/>
</dbReference>
<keyword evidence="4 5" id="KW-0949">S-adenosyl-L-methionine</keyword>
<keyword evidence="8" id="KW-1185">Reference proteome</keyword>
<dbReference type="InterPro" id="IPR023506">
    <property type="entry name" value="Trans-aconitate_MeTrfase"/>
</dbReference>
<dbReference type="RefSeq" id="WP_252623061.1">
    <property type="nucleotide sequence ID" value="NZ_CP099490.1"/>
</dbReference>
<evidence type="ECO:0000313" key="8">
    <source>
        <dbReference type="Proteomes" id="UP001056535"/>
    </source>
</evidence>
<dbReference type="GO" id="GO:0032259">
    <property type="term" value="P:methylation"/>
    <property type="evidence" value="ECO:0007669"/>
    <property type="project" value="UniProtKB-KW"/>
</dbReference>
<dbReference type="PANTHER" id="PTHR43861:SF1">
    <property type="entry name" value="TRANS-ACONITATE 2-METHYLTRANSFERASE"/>
    <property type="match status" value="1"/>
</dbReference>
<keyword evidence="1 5" id="KW-0963">Cytoplasm</keyword>
<name>A0ABY4YM58_9MICO</name>
<sequence length="260" mass="28861">MTSPTWDPGQYLQFADERGRPFVDLVSRIRRNARTVVDLGCGPGQLTPVLRRRWPEAQITGLDSSAEMIARATATSDDPLTSYAVVDAADWNPEQPVDVLVSNAMLQWIPGHADLLPPWMEQIAPGGALAFQLPGNFDAPSHRLLWETAARPAYAGLTRALRSRAAALDPADYLALLSRPGWEVDAWETTYLHVLQGEDPVFEWISGTGARPVLQALSDGVREEFVAEYQAALRDAYPRREFGTVLPFRRIFVVAHRSDL</sequence>
<evidence type="ECO:0000256" key="1">
    <source>
        <dbReference type="ARBA" id="ARBA00022490"/>
    </source>
</evidence>
<dbReference type="Proteomes" id="UP001056535">
    <property type="component" value="Chromosome"/>
</dbReference>
<dbReference type="GO" id="GO:0030798">
    <property type="term" value="F:trans-aconitate 2-methyltransferase activity"/>
    <property type="evidence" value="ECO:0007669"/>
    <property type="project" value="UniProtKB-EC"/>
</dbReference>
<comment type="subcellular location">
    <subcellularLocation>
        <location evidence="5">Cytoplasm</location>
    </subcellularLocation>
</comment>
<evidence type="ECO:0000259" key="6">
    <source>
        <dbReference type="Pfam" id="PF13649"/>
    </source>
</evidence>
<dbReference type="EMBL" id="CP099490">
    <property type="protein sequence ID" value="USQ77674.1"/>
    <property type="molecule type" value="Genomic_DNA"/>
</dbReference>
<dbReference type="CDD" id="cd02440">
    <property type="entry name" value="AdoMet_MTases"/>
    <property type="match status" value="1"/>
</dbReference>
<dbReference type="InterPro" id="IPR029063">
    <property type="entry name" value="SAM-dependent_MTases_sf"/>
</dbReference>
<dbReference type="PANTHER" id="PTHR43861">
    <property type="entry name" value="TRANS-ACONITATE 2-METHYLTRANSFERASE-RELATED"/>
    <property type="match status" value="1"/>
</dbReference>
<dbReference type="InterPro" id="IPR023149">
    <property type="entry name" value="Trans_acon_MeTrfase_C"/>
</dbReference>
<gene>
    <name evidence="5" type="primary">tam</name>
    <name evidence="7" type="ORF">NF557_07170</name>
</gene>
<evidence type="ECO:0000256" key="2">
    <source>
        <dbReference type="ARBA" id="ARBA00022603"/>
    </source>
</evidence>
<keyword evidence="2 5" id="KW-0489">Methyltransferase</keyword>
<proteinExistence type="inferred from homology"/>
<evidence type="ECO:0000256" key="3">
    <source>
        <dbReference type="ARBA" id="ARBA00022679"/>
    </source>
</evidence>
<comment type="function">
    <text evidence="5">Catalyzes the S-adenosylmethionine monomethyl esterification of trans-aconitate.</text>
</comment>
<dbReference type="Gene3D" id="1.10.150.290">
    <property type="entry name" value="S-adenosyl-L-methionine-dependent methyltransferases"/>
    <property type="match status" value="1"/>
</dbReference>
<dbReference type="SUPFAM" id="SSF53335">
    <property type="entry name" value="S-adenosyl-L-methionine-dependent methyltransferases"/>
    <property type="match status" value="1"/>
</dbReference>
<dbReference type="Pfam" id="PF13649">
    <property type="entry name" value="Methyltransf_25"/>
    <property type="match status" value="1"/>
</dbReference>
<reference evidence="7" key="1">
    <citation type="submission" date="2022-06" db="EMBL/GenBank/DDBJ databases">
        <title>Ornithinimicrobium JY.X270.</title>
        <authorList>
            <person name="Huang Y."/>
        </authorList>
    </citation>
    <scope>NUCLEOTIDE SEQUENCE</scope>
    <source>
        <strain evidence="7">JY.X270</strain>
    </source>
</reference>
<evidence type="ECO:0000256" key="4">
    <source>
        <dbReference type="ARBA" id="ARBA00022691"/>
    </source>
</evidence>
<accession>A0ABY4YM58</accession>
<evidence type="ECO:0000313" key="7">
    <source>
        <dbReference type="EMBL" id="USQ77674.1"/>
    </source>
</evidence>